<dbReference type="Proteomes" id="UP000807342">
    <property type="component" value="Unassembled WGS sequence"/>
</dbReference>
<comment type="caution">
    <text evidence="2">The sequence shown here is derived from an EMBL/GenBank/DDBJ whole genome shotgun (WGS) entry which is preliminary data.</text>
</comment>
<evidence type="ECO:0000256" key="1">
    <source>
        <dbReference type="SAM" id="Phobius"/>
    </source>
</evidence>
<organism evidence="2 3">
    <name type="scientific">Macrolepiota fuliginosa MF-IS2</name>
    <dbReference type="NCBI Taxonomy" id="1400762"/>
    <lineage>
        <taxon>Eukaryota</taxon>
        <taxon>Fungi</taxon>
        <taxon>Dikarya</taxon>
        <taxon>Basidiomycota</taxon>
        <taxon>Agaricomycotina</taxon>
        <taxon>Agaricomycetes</taxon>
        <taxon>Agaricomycetidae</taxon>
        <taxon>Agaricales</taxon>
        <taxon>Agaricineae</taxon>
        <taxon>Agaricaceae</taxon>
        <taxon>Macrolepiota</taxon>
    </lineage>
</organism>
<protein>
    <submittedName>
        <fullName evidence="2">Uncharacterized protein</fullName>
    </submittedName>
</protein>
<feature type="transmembrane region" description="Helical" evidence="1">
    <location>
        <begin position="41"/>
        <end position="63"/>
    </location>
</feature>
<evidence type="ECO:0000313" key="3">
    <source>
        <dbReference type="Proteomes" id="UP000807342"/>
    </source>
</evidence>
<feature type="transmembrane region" description="Helical" evidence="1">
    <location>
        <begin position="162"/>
        <end position="181"/>
    </location>
</feature>
<feature type="transmembrane region" description="Helical" evidence="1">
    <location>
        <begin position="202"/>
        <end position="226"/>
    </location>
</feature>
<evidence type="ECO:0000313" key="2">
    <source>
        <dbReference type="EMBL" id="KAF9440948.1"/>
    </source>
</evidence>
<reference evidence="2" key="1">
    <citation type="submission" date="2020-11" db="EMBL/GenBank/DDBJ databases">
        <authorList>
            <consortium name="DOE Joint Genome Institute"/>
            <person name="Ahrendt S."/>
            <person name="Riley R."/>
            <person name="Andreopoulos W."/>
            <person name="Labutti K."/>
            <person name="Pangilinan J."/>
            <person name="Ruiz-Duenas F.J."/>
            <person name="Barrasa J.M."/>
            <person name="Sanchez-Garcia M."/>
            <person name="Camarero S."/>
            <person name="Miyauchi S."/>
            <person name="Serrano A."/>
            <person name="Linde D."/>
            <person name="Babiker R."/>
            <person name="Drula E."/>
            <person name="Ayuso-Fernandez I."/>
            <person name="Pacheco R."/>
            <person name="Padilla G."/>
            <person name="Ferreira P."/>
            <person name="Barriuso J."/>
            <person name="Kellner H."/>
            <person name="Castanera R."/>
            <person name="Alfaro M."/>
            <person name="Ramirez L."/>
            <person name="Pisabarro A.G."/>
            <person name="Kuo A."/>
            <person name="Tritt A."/>
            <person name="Lipzen A."/>
            <person name="He G."/>
            <person name="Yan M."/>
            <person name="Ng V."/>
            <person name="Cullen D."/>
            <person name="Martin F."/>
            <person name="Rosso M.-N."/>
            <person name="Henrissat B."/>
            <person name="Hibbett D."/>
            <person name="Martinez A.T."/>
            <person name="Grigoriev I.V."/>
        </authorList>
    </citation>
    <scope>NUCLEOTIDE SEQUENCE</scope>
    <source>
        <strain evidence="2">MF-IS2</strain>
    </source>
</reference>
<dbReference type="OrthoDB" id="3259206at2759"/>
<keyword evidence="1" id="KW-1133">Transmembrane helix</keyword>
<dbReference type="AlphaFoldDB" id="A0A9P6BWW8"/>
<feature type="transmembrane region" description="Helical" evidence="1">
    <location>
        <begin position="232"/>
        <end position="250"/>
    </location>
</feature>
<keyword evidence="1" id="KW-0472">Membrane</keyword>
<keyword evidence="3" id="KW-1185">Reference proteome</keyword>
<gene>
    <name evidence="2" type="ORF">P691DRAFT_685722</name>
</gene>
<dbReference type="EMBL" id="MU152154">
    <property type="protein sequence ID" value="KAF9440948.1"/>
    <property type="molecule type" value="Genomic_DNA"/>
</dbReference>
<feature type="transmembrane region" description="Helical" evidence="1">
    <location>
        <begin position="83"/>
        <end position="103"/>
    </location>
</feature>
<proteinExistence type="predicted"/>
<name>A0A9P6BWW8_9AGAR</name>
<feature type="transmembrane region" description="Helical" evidence="1">
    <location>
        <begin position="124"/>
        <end position="142"/>
    </location>
</feature>
<feature type="transmembrane region" description="Helical" evidence="1">
    <location>
        <begin position="6"/>
        <end position="29"/>
    </location>
</feature>
<accession>A0A9P6BWW8</accession>
<sequence length="284" mass="31256">MMIFVGMIIAALFNGGLLTLGINCIFLLRPMFMKSLRQRRFWGAYIVILLLANLGYLTAYFLWGSYWIFFASNPEKRSKASVILTTICNVVPVVIVSMTDGVLAWRCYMVEMALGRSSSKFSKVFFISPLCLWAMTMGAGLVRNTRDYLNFISSALETTALASNILLNLYTTIFIATRLLLHRRMVIACFGTTAPTNRHLQIVTILLESAAINVPVTIIAATGLVIDTIPGKIAIPIAFACQSFASVLILHQVAVGRTVEDGTELSGNRNHSVSTWVLEQGSEG</sequence>
<keyword evidence="1" id="KW-0812">Transmembrane</keyword>